<dbReference type="OrthoDB" id="9800940at2"/>
<comment type="catalytic activity">
    <reaction evidence="8">
        <text>Endonucleolytic cleavage of RNA, removing extra 3' nucleotides from tRNA precursor, generating 3' termini of tRNAs. A 3'-hydroxy group is left at the tRNA terminus and a 5'-phosphoryl group is left at the trailer molecule.</text>
        <dbReference type="EC" id="3.1.26.11"/>
    </reaction>
</comment>
<dbReference type="EMBL" id="FUYR01000001">
    <property type="protein sequence ID" value="SKB34527.1"/>
    <property type="molecule type" value="Genomic_DNA"/>
</dbReference>
<dbReference type="InterPro" id="IPR036866">
    <property type="entry name" value="RibonucZ/Hydroxyglut_hydro"/>
</dbReference>
<evidence type="ECO:0000256" key="1">
    <source>
        <dbReference type="ARBA" id="ARBA00011738"/>
    </source>
</evidence>
<feature type="binding site" evidence="8">
    <location>
        <position position="67"/>
    </location>
    <ligand>
        <name>Zn(2+)</name>
        <dbReference type="ChEBI" id="CHEBI:29105"/>
        <label>2</label>
        <note>catalytic</note>
    </ligand>
</feature>
<keyword evidence="3 8" id="KW-0540">Nuclease</keyword>
<evidence type="ECO:0000256" key="2">
    <source>
        <dbReference type="ARBA" id="ARBA00022694"/>
    </source>
</evidence>
<evidence type="ECO:0000313" key="10">
    <source>
        <dbReference type="Proteomes" id="UP000189981"/>
    </source>
</evidence>
<keyword evidence="4 8" id="KW-0479">Metal-binding</keyword>
<dbReference type="HAMAP" id="MF_01818">
    <property type="entry name" value="RNase_Z_BN"/>
    <property type="match status" value="1"/>
</dbReference>
<feature type="binding site" evidence="8">
    <location>
        <position position="142"/>
    </location>
    <ligand>
        <name>Zn(2+)</name>
        <dbReference type="ChEBI" id="CHEBI:29105"/>
        <label>1</label>
        <note>catalytic</note>
    </ligand>
</feature>
<dbReference type="EC" id="3.1.26.11" evidence="8"/>
<dbReference type="NCBIfam" id="NF000801">
    <property type="entry name" value="PRK00055.1-3"/>
    <property type="match status" value="1"/>
</dbReference>
<dbReference type="Gene3D" id="3.60.15.10">
    <property type="entry name" value="Ribonuclease Z/Hydroxyacylglutathione hydrolase-like"/>
    <property type="match status" value="1"/>
</dbReference>
<accession>A0A1T5AID9</accession>
<evidence type="ECO:0000256" key="3">
    <source>
        <dbReference type="ARBA" id="ARBA00022722"/>
    </source>
</evidence>
<evidence type="ECO:0000256" key="4">
    <source>
        <dbReference type="ARBA" id="ARBA00022723"/>
    </source>
</evidence>
<evidence type="ECO:0000256" key="8">
    <source>
        <dbReference type="HAMAP-Rule" id="MF_01818"/>
    </source>
</evidence>
<dbReference type="AlphaFoldDB" id="A0A1T5AID9"/>
<dbReference type="GO" id="GO:0008270">
    <property type="term" value="F:zinc ion binding"/>
    <property type="evidence" value="ECO:0007669"/>
    <property type="project" value="UniProtKB-UniRule"/>
</dbReference>
<dbReference type="SUPFAM" id="SSF56281">
    <property type="entry name" value="Metallo-hydrolase/oxidoreductase"/>
    <property type="match status" value="1"/>
</dbReference>
<organism evidence="9 10">
    <name type="scientific">Daejeonella lutea</name>
    <dbReference type="NCBI Taxonomy" id="572036"/>
    <lineage>
        <taxon>Bacteria</taxon>
        <taxon>Pseudomonadati</taxon>
        <taxon>Bacteroidota</taxon>
        <taxon>Sphingobacteriia</taxon>
        <taxon>Sphingobacteriales</taxon>
        <taxon>Sphingobacteriaceae</taxon>
        <taxon>Daejeonella</taxon>
    </lineage>
</organism>
<dbReference type="NCBIfam" id="TIGR02651">
    <property type="entry name" value="RNase_Z"/>
    <property type="match status" value="1"/>
</dbReference>
<keyword evidence="2 8" id="KW-0819">tRNA processing</keyword>
<sequence>MKFEVTILGSSSSTPIFNRNPTAQLLNVNEKFILIDCGEATQNQLLHFGLKANRIDQIFISHLHGDHYLGLVGLLSSLHLNGRTKPMDIFGPPELKEIIDLQFRHSQTFLRYPLNFNVTNPSKSSKIFENYDIVVESFPLDHRIPCTGFRFTEKQRLRKMIKEKIEELNIPTEQVQLIKKGASFTDKKGKVHLAKDLTTDADRPKAYVYCSDTICSWKYLDFIKDSDTLYHEATFLHDMLARAEETFHTTALQAAEVALKSNTRKLLIGHFSARYRELDPLLTEAKTLFPNTFLAIEGMTFEI</sequence>
<evidence type="ECO:0000256" key="7">
    <source>
        <dbReference type="ARBA" id="ARBA00022833"/>
    </source>
</evidence>
<keyword evidence="7 8" id="KW-0862">Zinc</keyword>
<protein>
    <recommendedName>
        <fullName evidence="8">Ribonuclease Z</fullName>
        <shortName evidence="8">RNase Z</shortName>
        <ecNumber evidence="8">3.1.26.11</ecNumber>
    </recommendedName>
    <alternativeName>
        <fullName evidence="8">tRNA 3 endonuclease</fullName>
    </alternativeName>
    <alternativeName>
        <fullName evidence="8">tRNase Z</fullName>
    </alternativeName>
</protein>
<comment type="similarity">
    <text evidence="8">Belongs to the RNase Z family.</text>
</comment>
<name>A0A1T5AID9_9SPHI</name>
<feature type="binding site" evidence="8">
    <location>
        <position position="62"/>
    </location>
    <ligand>
        <name>Zn(2+)</name>
        <dbReference type="ChEBI" id="CHEBI:29105"/>
        <label>1</label>
        <note>catalytic</note>
    </ligand>
</feature>
<dbReference type="GO" id="GO:0042781">
    <property type="term" value="F:3'-tRNA processing endoribonuclease activity"/>
    <property type="evidence" value="ECO:0007669"/>
    <property type="project" value="UniProtKB-UniRule"/>
</dbReference>
<dbReference type="RefSeq" id="WP_079701296.1">
    <property type="nucleotide sequence ID" value="NZ_FUYR01000001.1"/>
</dbReference>
<dbReference type="InterPro" id="IPR013471">
    <property type="entry name" value="RNase_Z/BN"/>
</dbReference>
<comment type="cofactor">
    <cofactor evidence="8">
        <name>Zn(2+)</name>
        <dbReference type="ChEBI" id="CHEBI:29105"/>
    </cofactor>
    <text evidence="8">Binds 2 Zn(2+) ions.</text>
</comment>
<evidence type="ECO:0000256" key="5">
    <source>
        <dbReference type="ARBA" id="ARBA00022759"/>
    </source>
</evidence>
<feature type="binding site" evidence="8">
    <location>
        <position position="66"/>
    </location>
    <ligand>
        <name>Zn(2+)</name>
        <dbReference type="ChEBI" id="CHEBI:29105"/>
        <label>2</label>
        <note>catalytic</note>
    </ligand>
</feature>
<dbReference type="Pfam" id="PF23023">
    <property type="entry name" value="Anti-Pycsar_Apyc1"/>
    <property type="match status" value="1"/>
</dbReference>
<evidence type="ECO:0000256" key="6">
    <source>
        <dbReference type="ARBA" id="ARBA00022801"/>
    </source>
</evidence>
<dbReference type="CDD" id="cd07717">
    <property type="entry name" value="RNaseZ_ZiPD-like_MBL-fold"/>
    <property type="match status" value="1"/>
</dbReference>
<dbReference type="Proteomes" id="UP000189981">
    <property type="component" value="Unassembled WGS sequence"/>
</dbReference>
<comment type="subunit">
    <text evidence="1 8">Homodimer.</text>
</comment>
<dbReference type="STRING" id="572036.SAMN05661099_0740"/>
<keyword evidence="5 8" id="KW-0255">Endonuclease</keyword>
<feature type="binding site" evidence="8">
    <location>
        <position position="270"/>
    </location>
    <ligand>
        <name>Zn(2+)</name>
        <dbReference type="ChEBI" id="CHEBI:29105"/>
        <label>2</label>
        <note>catalytic</note>
    </ligand>
</feature>
<dbReference type="PANTHER" id="PTHR46018">
    <property type="entry name" value="ZINC PHOSPHODIESTERASE ELAC PROTEIN 1"/>
    <property type="match status" value="1"/>
</dbReference>
<keyword evidence="6 8" id="KW-0378">Hydrolase</keyword>
<feature type="binding site" evidence="8">
    <location>
        <position position="212"/>
    </location>
    <ligand>
        <name>Zn(2+)</name>
        <dbReference type="ChEBI" id="CHEBI:29105"/>
        <label>1</label>
        <note>catalytic</note>
    </ligand>
</feature>
<keyword evidence="10" id="KW-1185">Reference proteome</keyword>
<feature type="binding site" evidence="8">
    <location>
        <position position="212"/>
    </location>
    <ligand>
        <name>Zn(2+)</name>
        <dbReference type="ChEBI" id="CHEBI:29105"/>
        <label>2</label>
        <note>catalytic</note>
    </ligand>
</feature>
<dbReference type="PANTHER" id="PTHR46018:SF2">
    <property type="entry name" value="ZINC PHOSPHODIESTERASE ELAC PROTEIN 1"/>
    <property type="match status" value="1"/>
</dbReference>
<reference evidence="10" key="1">
    <citation type="submission" date="2017-02" db="EMBL/GenBank/DDBJ databases">
        <authorList>
            <person name="Varghese N."/>
            <person name="Submissions S."/>
        </authorList>
    </citation>
    <scope>NUCLEOTIDE SEQUENCE [LARGE SCALE GENOMIC DNA]</scope>
    <source>
        <strain evidence="10">DSM 22385</strain>
    </source>
</reference>
<feature type="active site" description="Proton acceptor" evidence="8">
    <location>
        <position position="66"/>
    </location>
</feature>
<comment type="function">
    <text evidence="8">Zinc phosphodiesterase, which displays some tRNA 3'-processing endonuclease activity. Probably involved in tRNA maturation, by removing a 3'-trailer from precursor tRNA.</text>
</comment>
<gene>
    <name evidence="8" type="primary">rnz</name>
    <name evidence="9" type="ORF">SAMN05661099_0740</name>
</gene>
<feature type="binding site" evidence="8">
    <location>
        <position position="64"/>
    </location>
    <ligand>
        <name>Zn(2+)</name>
        <dbReference type="ChEBI" id="CHEBI:29105"/>
        <label>1</label>
        <note>catalytic</note>
    </ligand>
</feature>
<proteinExistence type="inferred from homology"/>
<evidence type="ECO:0000313" key="9">
    <source>
        <dbReference type="EMBL" id="SKB34527.1"/>
    </source>
</evidence>